<dbReference type="PANTHER" id="PTHR33112:SF16">
    <property type="entry name" value="HETEROKARYON INCOMPATIBILITY DOMAIN-CONTAINING PROTEIN"/>
    <property type="match status" value="1"/>
</dbReference>
<evidence type="ECO:0000259" key="1">
    <source>
        <dbReference type="Pfam" id="PF06985"/>
    </source>
</evidence>
<proteinExistence type="predicted"/>
<keyword evidence="3" id="KW-1185">Reference proteome</keyword>
<dbReference type="EMBL" id="WIGM01000558">
    <property type="protein sequence ID" value="KAF6822043.1"/>
    <property type="molecule type" value="Genomic_DNA"/>
</dbReference>
<comment type="caution">
    <text evidence="2">The sequence shown here is derived from an EMBL/GenBank/DDBJ whole genome shotgun (WGS) entry which is preliminary data.</text>
</comment>
<dbReference type="PANTHER" id="PTHR33112">
    <property type="entry name" value="DOMAIN PROTEIN, PUTATIVE-RELATED"/>
    <property type="match status" value="1"/>
</dbReference>
<accession>A0A8H6JZR5</accession>
<gene>
    <name evidence="2" type="ORF">CMUS01_11235</name>
</gene>
<dbReference type="OrthoDB" id="426293at2759"/>
<feature type="domain" description="Heterokaryon incompatibility" evidence="1">
    <location>
        <begin position="1"/>
        <end position="85"/>
    </location>
</feature>
<reference evidence="2" key="1">
    <citation type="journal article" date="2020" name="Phytopathology">
        <title>Genome Sequence Resources of Colletotrichum truncatum, C. plurivorum, C. musicola, and C. sojae: Four Species Pathogenic to Soybean (Glycine max).</title>
        <authorList>
            <person name="Rogerio F."/>
            <person name="Boufleur T.R."/>
            <person name="Ciampi-Guillardi M."/>
            <person name="Sukno S.A."/>
            <person name="Thon M.R."/>
            <person name="Massola Junior N.S."/>
            <person name="Baroncelli R."/>
        </authorList>
    </citation>
    <scope>NUCLEOTIDE SEQUENCE</scope>
    <source>
        <strain evidence="2">LFN0074</strain>
    </source>
</reference>
<dbReference type="Pfam" id="PF06985">
    <property type="entry name" value="HET"/>
    <property type="match status" value="1"/>
</dbReference>
<name>A0A8H6JZR5_9PEZI</name>
<dbReference type="Proteomes" id="UP000639643">
    <property type="component" value="Unassembled WGS sequence"/>
</dbReference>
<sequence>MHELYSRADLMLTSLVAADSRDNLFESRLRETTRPIPLKLLLSKKYRHSFIEDSVFELAAYPDHHDWLDCVIDGPVHQRAWTLQEHLMSTLVVYFGPGILHWECLCSYRLESGPEGLCIKYVRQELEARRSLKLAVKACQQPKKSHHSKASPFEVWQSQVEEFTRRRLTKHSDRIPAFLAISKVLCQAGGDEFSGGIWNGKQLIPSMC</sequence>
<dbReference type="InterPro" id="IPR010730">
    <property type="entry name" value="HET"/>
</dbReference>
<dbReference type="AlphaFoldDB" id="A0A8H6JZR5"/>
<evidence type="ECO:0000313" key="2">
    <source>
        <dbReference type="EMBL" id="KAF6822043.1"/>
    </source>
</evidence>
<organism evidence="2 3">
    <name type="scientific">Colletotrichum musicola</name>
    <dbReference type="NCBI Taxonomy" id="2175873"/>
    <lineage>
        <taxon>Eukaryota</taxon>
        <taxon>Fungi</taxon>
        <taxon>Dikarya</taxon>
        <taxon>Ascomycota</taxon>
        <taxon>Pezizomycotina</taxon>
        <taxon>Sordariomycetes</taxon>
        <taxon>Hypocreomycetidae</taxon>
        <taxon>Glomerellales</taxon>
        <taxon>Glomerellaceae</taxon>
        <taxon>Colletotrichum</taxon>
        <taxon>Colletotrichum orchidearum species complex</taxon>
    </lineage>
</organism>
<protein>
    <recommendedName>
        <fullName evidence="1">Heterokaryon incompatibility domain-containing protein</fullName>
    </recommendedName>
</protein>
<evidence type="ECO:0000313" key="3">
    <source>
        <dbReference type="Proteomes" id="UP000639643"/>
    </source>
</evidence>